<organism evidence="1 2">
    <name type="scientific">Spiroplasma culicicola AES-1</name>
    <dbReference type="NCBI Taxonomy" id="1276246"/>
    <lineage>
        <taxon>Bacteria</taxon>
        <taxon>Bacillati</taxon>
        <taxon>Mycoplasmatota</taxon>
        <taxon>Mollicutes</taxon>
        <taxon>Entomoplasmatales</taxon>
        <taxon>Spiroplasmataceae</taxon>
        <taxon>Spiroplasma</taxon>
    </lineage>
</organism>
<protein>
    <submittedName>
        <fullName evidence="1">Uncharacterized protein</fullName>
    </submittedName>
</protein>
<dbReference type="EMBL" id="CP006681">
    <property type="protein sequence ID" value="AHI52874.1"/>
    <property type="molecule type" value="Genomic_DNA"/>
</dbReference>
<sequence>MDKKVYNLKESSLGKITFLDGTAFISLSFIADSGEKVNEVLILPSVEEGLRRFPSFVMELGFKYIQDKFTYHNQVVGWLIENWLDPGIKTFQKEMAELHGFSDFLNQDPIEWIKTEPEMVSLTLVHIATRYTNGYLKLPVRDLEVSVRFVKNVLAINFWEDGNPKTSEPQK</sequence>
<reference evidence="1 2" key="1">
    <citation type="journal article" date="2014" name="Genome Biol. Evol.">
        <title>Molecular evolution of the substrate utilization strategies and putative virulence factors in mosquito-associated Spiroplasma species.</title>
        <authorList>
            <person name="Chang T.H."/>
            <person name="Lo W.S."/>
            <person name="Ku C."/>
            <person name="Chen L.L."/>
            <person name="Kuo C.H."/>
        </authorList>
    </citation>
    <scope>NUCLEOTIDE SEQUENCE [LARGE SCALE GENOMIC DNA]</scope>
    <source>
        <strain evidence="1">AES-1</strain>
    </source>
</reference>
<accession>W6AGQ9</accession>
<keyword evidence="2" id="KW-1185">Reference proteome</keyword>
<dbReference type="RefSeq" id="WP_025363110.1">
    <property type="nucleotide sequence ID" value="NZ_CP006681.1"/>
</dbReference>
<name>W6AGQ9_9MOLU</name>
<evidence type="ECO:0000313" key="2">
    <source>
        <dbReference type="Proteomes" id="UP000019267"/>
    </source>
</evidence>
<dbReference type="AlphaFoldDB" id="W6AGQ9"/>
<dbReference type="PATRIC" id="fig|1276246.3.peg.531"/>
<evidence type="ECO:0000313" key="1">
    <source>
        <dbReference type="EMBL" id="AHI52874.1"/>
    </source>
</evidence>
<dbReference type="Proteomes" id="UP000019267">
    <property type="component" value="Chromosome"/>
</dbReference>
<gene>
    <name evidence="1" type="ORF">SCULI_v1c05330</name>
</gene>
<dbReference type="OrthoDB" id="388838at2"/>
<dbReference type="HOGENOM" id="CLU_1561919_0_0_14"/>
<proteinExistence type="predicted"/>
<dbReference type="KEGG" id="scq:SCULI_v1c05330"/>
<dbReference type="STRING" id="1276246.SCULI_v1c05330"/>